<dbReference type="PIRSF" id="PIRSF006446">
    <property type="entry name" value="Cyt_quinol_oxidase_1"/>
    <property type="match status" value="1"/>
</dbReference>
<evidence type="ECO:0000313" key="13">
    <source>
        <dbReference type="EMBL" id="GGM66724.1"/>
    </source>
</evidence>
<evidence type="ECO:0000256" key="2">
    <source>
        <dbReference type="ARBA" id="ARBA00009819"/>
    </source>
</evidence>
<evidence type="ECO:0000256" key="7">
    <source>
        <dbReference type="ARBA" id="ARBA00022723"/>
    </source>
</evidence>
<dbReference type="GO" id="GO:0005886">
    <property type="term" value="C:plasma membrane"/>
    <property type="evidence" value="ECO:0007669"/>
    <property type="project" value="UniProtKB-SubCell"/>
</dbReference>
<keyword evidence="10" id="KW-0408">Iron</keyword>
<gene>
    <name evidence="13" type="primary">cydA</name>
    <name evidence="13" type="ORF">GCM10007977_080430</name>
</gene>
<evidence type="ECO:0000256" key="10">
    <source>
        <dbReference type="ARBA" id="ARBA00023004"/>
    </source>
</evidence>
<reference evidence="13" key="2">
    <citation type="submission" date="2020-09" db="EMBL/GenBank/DDBJ databases">
        <authorList>
            <person name="Sun Q."/>
            <person name="Ohkuma M."/>
        </authorList>
    </citation>
    <scope>NUCLEOTIDE SEQUENCE</scope>
    <source>
        <strain evidence="13">JCM 19831</strain>
    </source>
</reference>
<evidence type="ECO:0000256" key="1">
    <source>
        <dbReference type="ARBA" id="ARBA00004651"/>
    </source>
</evidence>
<feature type="transmembrane region" description="Helical" evidence="12">
    <location>
        <begin position="369"/>
        <end position="389"/>
    </location>
</feature>
<dbReference type="Pfam" id="PF01654">
    <property type="entry name" value="Cyt_bd_oxida_I"/>
    <property type="match status" value="2"/>
</dbReference>
<evidence type="ECO:0000256" key="5">
    <source>
        <dbReference type="ARBA" id="ARBA00022617"/>
    </source>
</evidence>
<feature type="transmembrane region" description="Helical" evidence="12">
    <location>
        <begin position="317"/>
        <end position="339"/>
    </location>
</feature>
<comment type="caution">
    <text evidence="13">The sequence shown here is derived from an EMBL/GenBank/DDBJ whole genome shotgun (WGS) entry which is preliminary data.</text>
</comment>
<keyword evidence="5" id="KW-0349">Heme</keyword>
<feature type="transmembrane region" description="Helical" evidence="12">
    <location>
        <begin position="278"/>
        <end position="305"/>
    </location>
</feature>
<protein>
    <submittedName>
        <fullName evidence="13">Cytochrome ubiquinol oxidase subunit I</fullName>
    </submittedName>
</protein>
<evidence type="ECO:0000256" key="6">
    <source>
        <dbReference type="ARBA" id="ARBA00022692"/>
    </source>
</evidence>
<keyword evidence="6 12" id="KW-0812">Transmembrane</keyword>
<name>A0A917U8U5_9ACTN</name>
<evidence type="ECO:0000256" key="3">
    <source>
        <dbReference type="ARBA" id="ARBA00022448"/>
    </source>
</evidence>
<dbReference type="GO" id="GO:0070069">
    <property type="term" value="C:cytochrome complex"/>
    <property type="evidence" value="ECO:0007669"/>
    <property type="project" value="InterPro"/>
</dbReference>
<dbReference type="GO" id="GO:0019646">
    <property type="term" value="P:aerobic electron transport chain"/>
    <property type="evidence" value="ECO:0007669"/>
    <property type="project" value="InterPro"/>
</dbReference>
<keyword evidence="11 12" id="KW-0472">Membrane</keyword>
<comment type="subcellular location">
    <subcellularLocation>
        <location evidence="1">Cell membrane</location>
        <topology evidence="1">Multi-pass membrane protein</topology>
    </subcellularLocation>
</comment>
<evidence type="ECO:0000313" key="14">
    <source>
        <dbReference type="Proteomes" id="UP000642070"/>
    </source>
</evidence>
<keyword evidence="3" id="KW-0813">Transport</keyword>
<dbReference type="RefSeq" id="WP_190255307.1">
    <property type="nucleotide sequence ID" value="NZ_BMPI01000054.1"/>
</dbReference>
<feature type="transmembrane region" description="Helical" evidence="12">
    <location>
        <begin position="178"/>
        <end position="200"/>
    </location>
</feature>
<keyword evidence="4" id="KW-1003">Cell membrane</keyword>
<keyword evidence="9 12" id="KW-1133">Transmembrane helix</keyword>
<feature type="transmembrane region" description="Helical" evidence="12">
    <location>
        <begin position="91"/>
        <end position="115"/>
    </location>
</feature>
<dbReference type="GO" id="GO:0009055">
    <property type="term" value="F:electron transfer activity"/>
    <property type="evidence" value="ECO:0007669"/>
    <property type="project" value="InterPro"/>
</dbReference>
<dbReference type="PANTHER" id="PTHR30365:SF15">
    <property type="entry name" value="CYTOCHROME BD UBIQUINOL OXIDASE SUBUNIT 1"/>
    <property type="match status" value="1"/>
</dbReference>
<dbReference type="AlphaFoldDB" id="A0A917U8U5"/>
<evidence type="ECO:0000256" key="9">
    <source>
        <dbReference type="ARBA" id="ARBA00022989"/>
    </source>
</evidence>
<feature type="transmembrane region" description="Helical" evidence="12">
    <location>
        <begin position="127"/>
        <end position="150"/>
    </location>
</feature>
<dbReference type="InterPro" id="IPR002585">
    <property type="entry name" value="Cyt-d_ubiquinol_oxidase_su_1"/>
</dbReference>
<reference evidence="13" key="1">
    <citation type="journal article" date="2014" name="Int. J. Syst. Evol. Microbiol.">
        <title>Complete genome sequence of Corynebacterium casei LMG S-19264T (=DSM 44701T), isolated from a smear-ripened cheese.</title>
        <authorList>
            <consortium name="US DOE Joint Genome Institute (JGI-PGF)"/>
            <person name="Walter F."/>
            <person name="Albersmeier A."/>
            <person name="Kalinowski J."/>
            <person name="Ruckert C."/>
        </authorList>
    </citation>
    <scope>NUCLEOTIDE SEQUENCE</scope>
    <source>
        <strain evidence="13">JCM 19831</strain>
    </source>
</reference>
<dbReference type="GO" id="GO:0046872">
    <property type="term" value="F:metal ion binding"/>
    <property type="evidence" value="ECO:0007669"/>
    <property type="project" value="UniProtKB-KW"/>
</dbReference>
<dbReference type="Proteomes" id="UP000642070">
    <property type="component" value="Unassembled WGS sequence"/>
</dbReference>
<feature type="transmembrane region" description="Helical" evidence="12">
    <location>
        <begin position="53"/>
        <end position="71"/>
    </location>
</feature>
<organism evidence="13 14">
    <name type="scientific">Dactylosporangium sucinum</name>
    <dbReference type="NCBI Taxonomy" id="1424081"/>
    <lineage>
        <taxon>Bacteria</taxon>
        <taxon>Bacillati</taxon>
        <taxon>Actinomycetota</taxon>
        <taxon>Actinomycetes</taxon>
        <taxon>Micromonosporales</taxon>
        <taxon>Micromonosporaceae</taxon>
        <taxon>Dactylosporangium</taxon>
    </lineage>
</organism>
<dbReference type="PANTHER" id="PTHR30365">
    <property type="entry name" value="CYTOCHROME D UBIQUINOL OXIDASE"/>
    <property type="match status" value="1"/>
</dbReference>
<evidence type="ECO:0000256" key="12">
    <source>
        <dbReference type="SAM" id="Phobius"/>
    </source>
</evidence>
<accession>A0A917U8U5</accession>
<dbReference type="GO" id="GO:0020037">
    <property type="term" value="F:heme binding"/>
    <property type="evidence" value="ECO:0007669"/>
    <property type="project" value="TreeGrafter"/>
</dbReference>
<keyword evidence="14" id="KW-1185">Reference proteome</keyword>
<comment type="similarity">
    <text evidence="2">Belongs to the cytochrome ubiquinol oxidase subunit 1 family.</text>
</comment>
<keyword evidence="7" id="KW-0479">Metal-binding</keyword>
<feature type="transmembrane region" description="Helical" evidence="12">
    <location>
        <begin position="12"/>
        <end position="33"/>
    </location>
</feature>
<evidence type="ECO:0000256" key="8">
    <source>
        <dbReference type="ARBA" id="ARBA00022982"/>
    </source>
</evidence>
<evidence type="ECO:0000256" key="11">
    <source>
        <dbReference type="ARBA" id="ARBA00023136"/>
    </source>
</evidence>
<feature type="transmembrane region" description="Helical" evidence="12">
    <location>
        <begin position="220"/>
        <end position="240"/>
    </location>
</feature>
<sequence>MSALEYARLQFALTASLHFLFVMLTLGLVVMVAMMQTRYVRTGDPVYGRMARFWGLLYAINYAVGIATGLVMEFQIGLNWSGLSRLTGDVFGAPLALETLIAFVLESTLLGMWIFGWGRLGKRLHLALIWGVAATALLSAFWVMVANAFLQHPVGYALDAGGTARLTDFGALLTNSSLWFSLAHAVFAAMVTGGMFLAGVSAWHLRRKQVDDVFRRSLRLGLRFAVIGTFFTIGFGYAQFGPIGANQPTKLAGGEEALARQAEFAARFGPGDYLPGNAVGVALGLMINIANLLFLLLVIAWALTARDTIVKRRWARPMLWVLTASIPVPYVAAIAGWIVREEGRQPWAVYGLLKTADAVSPMSAGALRLSAIGFTVLLAGLVIVDWWLLARAARRGPGDEFLPAAPDSPRLAEVAA</sequence>
<dbReference type="GO" id="GO:0016682">
    <property type="term" value="F:oxidoreductase activity, acting on diphenols and related substances as donors, oxygen as acceptor"/>
    <property type="evidence" value="ECO:0007669"/>
    <property type="project" value="TreeGrafter"/>
</dbReference>
<evidence type="ECO:0000256" key="4">
    <source>
        <dbReference type="ARBA" id="ARBA00022475"/>
    </source>
</evidence>
<dbReference type="EMBL" id="BMPI01000054">
    <property type="protein sequence ID" value="GGM66724.1"/>
    <property type="molecule type" value="Genomic_DNA"/>
</dbReference>
<keyword evidence="8" id="KW-0249">Electron transport</keyword>
<proteinExistence type="inferred from homology"/>